<comment type="caution">
    <text evidence="1">The sequence shown here is derived from an EMBL/GenBank/DDBJ whole genome shotgun (WGS) entry which is preliminary data.</text>
</comment>
<organism evidence="1 2">
    <name type="scientific">Hevea brasiliensis</name>
    <name type="common">Para rubber tree</name>
    <name type="synonym">Siphonia brasiliensis</name>
    <dbReference type="NCBI Taxonomy" id="3981"/>
    <lineage>
        <taxon>Eukaryota</taxon>
        <taxon>Viridiplantae</taxon>
        <taxon>Streptophyta</taxon>
        <taxon>Embryophyta</taxon>
        <taxon>Tracheophyta</taxon>
        <taxon>Spermatophyta</taxon>
        <taxon>Magnoliopsida</taxon>
        <taxon>eudicotyledons</taxon>
        <taxon>Gunneridae</taxon>
        <taxon>Pentapetalae</taxon>
        <taxon>rosids</taxon>
        <taxon>fabids</taxon>
        <taxon>Malpighiales</taxon>
        <taxon>Euphorbiaceae</taxon>
        <taxon>Crotonoideae</taxon>
        <taxon>Micrandreae</taxon>
        <taxon>Hevea</taxon>
    </lineage>
</organism>
<sequence>MEALPNVQEWGEQLKCVYCSKIFKENSEGQKGNASICLRVPPDVRLMMQQSLNGVVVKKKKREKIEKEITNLNPVNNEIEVFGNDQIELNNGELEVGVPLYHDIGGSILKNSVEEVKTDFDKQRAS</sequence>
<evidence type="ECO:0000313" key="2">
    <source>
        <dbReference type="Proteomes" id="UP000467840"/>
    </source>
</evidence>
<dbReference type="EMBL" id="JAAGAX010000003">
    <property type="protein sequence ID" value="KAF2318853.1"/>
    <property type="molecule type" value="Genomic_DNA"/>
</dbReference>
<keyword evidence="2" id="KW-1185">Reference proteome</keyword>
<proteinExistence type="predicted"/>
<name>A0A6A6N2Z4_HEVBR</name>
<protein>
    <submittedName>
        <fullName evidence="1">Uncharacterized protein</fullName>
    </submittedName>
</protein>
<reference evidence="1 2" key="1">
    <citation type="journal article" date="2020" name="Mol. Plant">
        <title>The Chromosome-Based Rubber Tree Genome Provides New Insights into Spurge Genome Evolution and Rubber Biosynthesis.</title>
        <authorList>
            <person name="Liu J."/>
            <person name="Shi C."/>
            <person name="Shi C.C."/>
            <person name="Li W."/>
            <person name="Zhang Q.J."/>
            <person name="Zhang Y."/>
            <person name="Li K."/>
            <person name="Lu H.F."/>
            <person name="Shi C."/>
            <person name="Zhu S.T."/>
            <person name="Xiao Z.Y."/>
            <person name="Nan H."/>
            <person name="Yue Y."/>
            <person name="Zhu X.G."/>
            <person name="Wu Y."/>
            <person name="Hong X.N."/>
            <person name="Fan G.Y."/>
            <person name="Tong Y."/>
            <person name="Zhang D."/>
            <person name="Mao C.L."/>
            <person name="Liu Y.L."/>
            <person name="Hao S.J."/>
            <person name="Liu W.Q."/>
            <person name="Lv M.Q."/>
            <person name="Zhang H.B."/>
            <person name="Liu Y."/>
            <person name="Hu-Tang G.R."/>
            <person name="Wang J.P."/>
            <person name="Wang J.H."/>
            <person name="Sun Y.H."/>
            <person name="Ni S.B."/>
            <person name="Chen W.B."/>
            <person name="Zhang X.C."/>
            <person name="Jiao Y.N."/>
            <person name="Eichler E.E."/>
            <person name="Li G.H."/>
            <person name="Liu X."/>
            <person name="Gao L.Z."/>
        </authorList>
    </citation>
    <scope>NUCLEOTIDE SEQUENCE [LARGE SCALE GENOMIC DNA]</scope>
    <source>
        <strain evidence="2">cv. GT1</strain>
        <tissue evidence="1">Leaf</tissue>
    </source>
</reference>
<dbReference type="Proteomes" id="UP000467840">
    <property type="component" value="Chromosome 10"/>
</dbReference>
<accession>A0A6A6N2Z4</accession>
<evidence type="ECO:0000313" key="1">
    <source>
        <dbReference type="EMBL" id="KAF2318853.1"/>
    </source>
</evidence>
<dbReference type="AlphaFoldDB" id="A0A6A6N2Z4"/>
<gene>
    <name evidence="1" type="ORF">GH714_011174</name>
</gene>